<proteinExistence type="inferred from homology"/>
<feature type="region of interest" description="Disordered" evidence="6">
    <location>
        <begin position="1"/>
        <end position="30"/>
    </location>
</feature>
<dbReference type="InterPro" id="IPR037207">
    <property type="entry name" value="Nuop51_4Fe4S-bd_sf"/>
</dbReference>
<evidence type="ECO:0000256" key="6">
    <source>
        <dbReference type="SAM" id="MobiDB-lite"/>
    </source>
</evidence>
<dbReference type="RefSeq" id="WP_120953884.1">
    <property type="nucleotide sequence ID" value="NZ_RBIR01000004.1"/>
</dbReference>
<protein>
    <submittedName>
        <fullName evidence="8">NADH:ubiquinone oxidoreductase subunit F (NADH-binding)</fullName>
    </submittedName>
</protein>
<evidence type="ECO:0000259" key="7">
    <source>
        <dbReference type="SMART" id="SM00928"/>
    </source>
</evidence>
<dbReference type="Proteomes" id="UP000276055">
    <property type="component" value="Unassembled WGS sequence"/>
</dbReference>
<dbReference type="GO" id="GO:0010181">
    <property type="term" value="F:FMN binding"/>
    <property type="evidence" value="ECO:0007669"/>
    <property type="project" value="InterPro"/>
</dbReference>
<evidence type="ECO:0000256" key="2">
    <source>
        <dbReference type="ARBA" id="ARBA00022485"/>
    </source>
</evidence>
<dbReference type="InterPro" id="IPR037225">
    <property type="entry name" value="Nuo51_FMN-bd_sf"/>
</dbReference>
<dbReference type="PANTHER" id="PTHR43578:SF3">
    <property type="entry name" value="NADH-QUINONE OXIDOREDUCTASE SUBUNIT F"/>
    <property type="match status" value="1"/>
</dbReference>
<dbReference type="PROSITE" id="PS01099">
    <property type="entry name" value="COMPLEX1_24K"/>
    <property type="match status" value="1"/>
</dbReference>
<comment type="similarity">
    <text evidence="1">Belongs to the complex I 51 kDa subunit family.</text>
</comment>
<organism evidence="8 9">
    <name type="scientific">Arthrobacter oryzae</name>
    <dbReference type="NCBI Taxonomy" id="409290"/>
    <lineage>
        <taxon>Bacteria</taxon>
        <taxon>Bacillati</taxon>
        <taxon>Actinomycetota</taxon>
        <taxon>Actinomycetes</taxon>
        <taxon>Micrococcales</taxon>
        <taxon>Micrococcaceae</taxon>
        <taxon>Arthrobacter</taxon>
    </lineage>
</organism>
<dbReference type="GO" id="GO:0008137">
    <property type="term" value="F:NADH dehydrogenase (ubiquinone) activity"/>
    <property type="evidence" value="ECO:0007669"/>
    <property type="project" value="InterPro"/>
</dbReference>
<dbReference type="Gene3D" id="3.40.30.10">
    <property type="entry name" value="Glutaredoxin"/>
    <property type="match status" value="1"/>
</dbReference>
<dbReference type="InterPro" id="IPR001949">
    <property type="entry name" value="NADH-UbQ_OxRdtase_51kDa_CS"/>
</dbReference>
<feature type="compositionally biased region" description="Basic and acidic residues" evidence="6">
    <location>
        <begin position="19"/>
        <end position="30"/>
    </location>
</feature>
<dbReference type="InterPro" id="IPR002023">
    <property type="entry name" value="NuoE-like"/>
</dbReference>
<dbReference type="PROSITE" id="PS00645">
    <property type="entry name" value="COMPLEX1_51K_2"/>
    <property type="match status" value="1"/>
</dbReference>
<evidence type="ECO:0000313" key="9">
    <source>
        <dbReference type="Proteomes" id="UP000276055"/>
    </source>
</evidence>
<dbReference type="SUPFAM" id="SSF52833">
    <property type="entry name" value="Thioredoxin-like"/>
    <property type="match status" value="1"/>
</dbReference>
<dbReference type="OrthoDB" id="9805533at2"/>
<dbReference type="AlphaFoldDB" id="A0A495EST0"/>
<dbReference type="Pfam" id="PF01512">
    <property type="entry name" value="Complex1_51K"/>
    <property type="match status" value="1"/>
</dbReference>
<dbReference type="Pfam" id="PF10589">
    <property type="entry name" value="NADH_4Fe-4S"/>
    <property type="match status" value="1"/>
</dbReference>
<sequence>MQEPRAGRPGAEPDNGPNRQDRNNDDPFLRYAGRFDRPIGDVANVLRSTRAAPAEIARTLGLPAAAVEGPATFFADFSASRGTRHVRVCNAAACFAASGGAHVAEVEAALGVESGSRSADGSVSIQAVRCLGYCFSGPAALDGVDAYAGPGLAAQLRGNSPRTAPPIPVYSDSPVPVVTAGLLGASPPWSVWPAVAASGTPEDVLARVEAAQLRGRGGAGFRAAAKWRAALEHPGPRVVVANGDEGDPGSYADRLLMEQDPHRVLEGLTLACFAVRAATGIVFVRSEYPGAAARLRDALAEARAAGHLGTDAAGSGLGLDVQVVEGAGSYVSGEETALLNGIEGLRGVVRPRPPFPTGHGLFGRPTVVNNVETLSAVPWIVQHGGAAYAALGTPEEAGTVLACLSERFRRPGAYEVEIGTPVRRIVEDLGGGLRDGARLRALQIGGPLGGFLGPGDLDVPLSDAALSGHGAALGHAGIVAFDDRLSGVEVLRNLWDFAAAESCGQCSPCRVGAWRGRALAERPDDPEISGERGEVLRTMAAGSLCAFGRRVPAAVRSLARVYGLAGWPS</sequence>
<dbReference type="InterPro" id="IPR011538">
    <property type="entry name" value="Nuo51_FMN-bd"/>
</dbReference>
<keyword evidence="3" id="KW-0479">Metal-binding</keyword>
<dbReference type="Gene3D" id="3.40.50.11540">
    <property type="entry name" value="NADH-ubiquinone oxidoreductase 51kDa subunit"/>
    <property type="match status" value="1"/>
</dbReference>
<keyword evidence="4" id="KW-0408">Iron</keyword>
<gene>
    <name evidence="8" type="ORF">C8D78_2380</name>
</gene>
<dbReference type="Pfam" id="PF01257">
    <property type="entry name" value="2Fe-2S_thioredx"/>
    <property type="match status" value="1"/>
</dbReference>
<keyword evidence="2" id="KW-0004">4Fe-4S</keyword>
<dbReference type="InterPro" id="IPR036249">
    <property type="entry name" value="Thioredoxin-like_sf"/>
</dbReference>
<dbReference type="SUPFAM" id="SSF142984">
    <property type="entry name" value="Nqo1 middle domain-like"/>
    <property type="match status" value="1"/>
</dbReference>
<dbReference type="GO" id="GO:0016491">
    <property type="term" value="F:oxidoreductase activity"/>
    <property type="evidence" value="ECO:0007669"/>
    <property type="project" value="InterPro"/>
</dbReference>
<reference evidence="8 9" key="1">
    <citation type="submission" date="2018-10" db="EMBL/GenBank/DDBJ databases">
        <title>Genomic Encyclopedia of Type Strains, Phase IV (KMG-IV): sequencing the most valuable type-strain genomes for metagenomic binning, comparative biology and taxonomic classification.</title>
        <authorList>
            <person name="Goeker M."/>
        </authorList>
    </citation>
    <scope>NUCLEOTIDE SEQUENCE [LARGE SCALE GENOMIC DNA]</scope>
    <source>
        <strain evidence="8 9">DSM 25586</strain>
    </source>
</reference>
<dbReference type="EMBL" id="RBIR01000004">
    <property type="protein sequence ID" value="RKR19629.1"/>
    <property type="molecule type" value="Genomic_DNA"/>
</dbReference>
<evidence type="ECO:0000256" key="5">
    <source>
        <dbReference type="ARBA" id="ARBA00023014"/>
    </source>
</evidence>
<name>A0A495EST0_9MICC</name>
<dbReference type="SMART" id="SM00928">
    <property type="entry name" value="NADH_4Fe-4S"/>
    <property type="match status" value="1"/>
</dbReference>
<dbReference type="InterPro" id="IPR042128">
    <property type="entry name" value="NuoE_dom"/>
</dbReference>
<dbReference type="GO" id="GO:0046872">
    <property type="term" value="F:metal ion binding"/>
    <property type="evidence" value="ECO:0007669"/>
    <property type="project" value="UniProtKB-KW"/>
</dbReference>
<dbReference type="Gene3D" id="1.20.1440.230">
    <property type="entry name" value="NADH-ubiquinone oxidoreductase 51kDa subunit, iron-sulphur binding domain"/>
    <property type="match status" value="1"/>
</dbReference>
<dbReference type="SUPFAM" id="SSF140490">
    <property type="entry name" value="Nqo1C-terminal domain-like"/>
    <property type="match status" value="1"/>
</dbReference>
<keyword evidence="8" id="KW-0830">Ubiquinone</keyword>
<keyword evidence="5" id="KW-0411">Iron-sulfur</keyword>
<dbReference type="GO" id="GO:0051539">
    <property type="term" value="F:4 iron, 4 sulfur cluster binding"/>
    <property type="evidence" value="ECO:0007669"/>
    <property type="project" value="UniProtKB-KW"/>
</dbReference>
<accession>A0A495EST0</accession>
<comment type="caution">
    <text evidence="8">The sequence shown here is derived from an EMBL/GenBank/DDBJ whole genome shotgun (WGS) entry which is preliminary data.</text>
</comment>
<evidence type="ECO:0000313" key="8">
    <source>
        <dbReference type="EMBL" id="RKR19629.1"/>
    </source>
</evidence>
<dbReference type="PANTHER" id="PTHR43578">
    <property type="entry name" value="NADH-QUINONE OXIDOREDUCTASE SUBUNIT F"/>
    <property type="match status" value="1"/>
</dbReference>
<evidence type="ECO:0000256" key="3">
    <source>
        <dbReference type="ARBA" id="ARBA00022723"/>
    </source>
</evidence>
<evidence type="ECO:0000256" key="4">
    <source>
        <dbReference type="ARBA" id="ARBA00023004"/>
    </source>
</evidence>
<dbReference type="CDD" id="cd03064">
    <property type="entry name" value="TRX_Fd_NuoE"/>
    <property type="match status" value="1"/>
</dbReference>
<dbReference type="InterPro" id="IPR019575">
    <property type="entry name" value="Nuop51_4Fe4S-bd"/>
</dbReference>
<dbReference type="SUPFAM" id="SSF142019">
    <property type="entry name" value="Nqo1 FMN-binding domain-like"/>
    <property type="match status" value="1"/>
</dbReference>
<evidence type="ECO:0000256" key="1">
    <source>
        <dbReference type="ARBA" id="ARBA00007523"/>
    </source>
</evidence>
<dbReference type="Gene3D" id="3.10.20.600">
    <property type="match status" value="1"/>
</dbReference>
<feature type="domain" description="NADH-ubiquinone oxidoreductase 51kDa subunit iron-sulphur binding" evidence="7">
    <location>
        <begin position="488"/>
        <end position="535"/>
    </location>
</feature>